<dbReference type="AlphaFoldDB" id="A0A7M5UFP4"/>
<proteinExistence type="predicted"/>
<reference evidence="2" key="1">
    <citation type="submission" date="2021-01" db="UniProtKB">
        <authorList>
            <consortium name="EnsemblMetazoa"/>
        </authorList>
    </citation>
    <scope>IDENTIFICATION</scope>
</reference>
<sequence>FSLFRRGTIINKREPPNDYDILMVCMVSWFFPMVFALCCALDSYLGPYPVQSTISSKVYTFIASFMGKQTPEMNIWNDLNKLWGYFAVFFFAAYLTPIRKRESRHHEAVLVKKASREQKLRNIIIALTNVALASILFCFYRAGCINSIPLFAPPPPPPPSLLETISYYVLFAFVTSLVIYLCVKSIMVYIGMGAKKGASSYMMKNVHESELKVTDEHHKGIYWRKALKYLTFAAALVLLTVLYYKYNTIFDILGFNTPPPPPEPTLLQNILWAFINVFTGIVLVPGSIAIVCLCILIVSNP</sequence>
<keyword evidence="3" id="KW-1185">Reference proteome</keyword>
<keyword evidence="1" id="KW-0472">Membrane</keyword>
<feature type="transmembrane region" description="Helical" evidence="1">
    <location>
        <begin position="165"/>
        <end position="192"/>
    </location>
</feature>
<feature type="transmembrane region" description="Helical" evidence="1">
    <location>
        <begin position="120"/>
        <end position="142"/>
    </location>
</feature>
<evidence type="ECO:0000313" key="2">
    <source>
        <dbReference type="EnsemblMetazoa" id="CLYHEMP000542.1"/>
    </source>
</evidence>
<accession>A0A7M5UFP4</accession>
<dbReference type="Proteomes" id="UP000594262">
    <property type="component" value="Unplaced"/>
</dbReference>
<evidence type="ECO:0000313" key="3">
    <source>
        <dbReference type="Proteomes" id="UP000594262"/>
    </source>
</evidence>
<keyword evidence="1" id="KW-0812">Transmembrane</keyword>
<keyword evidence="1" id="KW-1133">Transmembrane helix</keyword>
<dbReference type="EnsemblMetazoa" id="CLYHEMT000542.1">
    <property type="protein sequence ID" value="CLYHEMP000542.1"/>
    <property type="gene ID" value="CLYHEMG000542"/>
</dbReference>
<evidence type="ECO:0000256" key="1">
    <source>
        <dbReference type="SAM" id="Phobius"/>
    </source>
</evidence>
<protein>
    <submittedName>
        <fullName evidence="2">Uncharacterized protein</fullName>
    </submittedName>
</protein>
<feature type="transmembrane region" description="Helical" evidence="1">
    <location>
        <begin position="226"/>
        <end position="246"/>
    </location>
</feature>
<feature type="transmembrane region" description="Helical" evidence="1">
    <location>
        <begin position="21"/>
        <end position="45"/>
    </location>
</feature>
<organism evidence="2 3">
    <name type="scientific">Clytia hemisphaerica</name>
    <dbReference type="NCBI Taxonomy" id="252671"/>
    <lineage>
        <taxon>Eukaryota</taxon>
        <taxon>Metazoa</taxon>
        <taxon>Cnidaria</taxon>
        <taxon>Hydrozoa</taxon>
        <taxon>Hydroidolina</taxon>
        <taxon>Leptothecata</taxon>
        <taxon>Obeliida</taxon>
        <taxon>Clytiidae</taxon>
        <taxon>Clytia</taxon>
    </lineage>
</organism>
<feature type="transmembrane region" description="Helical" evidence="1">
    <location>
        <begin position="270"/>
        <end position="298"/>
    </location>
</feature>
<name>A0A7M5UFP4_9CNID</name>
<feature type="transmembrane region" description="Helical" evidence="1">
    <location>
        <begin position="82"/>
        <end position="99"/>
    </location>
</feature>